<reference evidence="10" key="1">
    <citation type="submission" date="2021-02" db="EMBL/GenBank/DDBJ databases">
        <authorList>
            <person name="Nowell W R."/>
        </authorList>
    </citation>
    <scope>NUCLEOTIDE SEQUENCE</scope>
</reference>
<dbReference type="GO" id="GO:0000030">
    <property type="term" value="F:mannosyltransferase activity"/>
    <property type="evidence" value="ECO:0007669"/>
    <property type="project" value="InterPro"/>
</dbReference>
<dbReference type="GO" id="GO:0005789">
    <property type="term" value="C:endoplasmic reticulum membrane"/>
    <property type="evidence" value="ECO:0007669"/>
    <property type="project" value="UniProtKB-SubCell"/>
</dbReference>
<dbReference type="PANTHER" id="PTHR13036:SF0">
    <property type="entry name" value="CHITOBIOSYLDIPHOSPHODOLICHOL BETA-MANNOSYLTRANSFERASE"/>
    <property type="match status" value="1"/>
</dbReference>
<comment type="subcellular location">
    <subcellularLocation>
        <location evidence="1">Endoplasmic reticulum membrane</location>
        <topology evidence="1">Single-pass membrane protein</topology>
    </subcellularLocation>
</comment>
<keyword evidence="7" id="KW-1133">Transmembrane helix</keyword>
<keyword evidence="4" id="KW-0808">Transferase</keyword>
<keyword evidence="11" id="KW-1185">Reference proteome</keyword>
<gene>
    <name evidence="10" type="ORF">JXQ802_LOCUS14612</name>
</gene>
<evidence type="ECO:0000256" key="6">
    <source>
        <dbReference type="ARBA" id="ARBA00022824"/>
    </source>
</evidence>
<protein>
    <recommendedName>
        <fullName evidence="12">Chitobiosyldiphosphodolichol beta-mannosyltransferase</fullName>
    </recommendedName>
</protein>
<evidence type="ECO:0000256" key="1">
    <source>
        <dbReference type="ARBA" id="ARBA00004389"/>
    </source>
</evidence>
<evidence type="ECO:0000313" key="10">
    <source>
        <dbReference type="EMBL" id="CAF1009950.1"/>
    </source>
</evidence>
<comment type="caution">
    <text evidence="10">The sequence shown here is derived from an EMBL/GenBank/DDBJ whole genome shotgun (WGS) entry which is preliminary data.</text>
</comment>
<sequence length="457" mass="52157">MLTFLCALLVVGIIILVSKLRRPNISTQRCVHIVVLGDLGRSPRMCNHAIEFEKHKFNVKLIGYAESKLGQKISNNQNIEISDLKSFPKLDDLPAVLVYGLKILWQFGTLIIRLCQLPKPDFICVQNPPSIPAILATLLIAKLRGARLIIDWHNYGYSMLALKHGFQHWIVHLCQRYEFFLGQLADINICVSNTFAKDLGVHMIKASVLYDKPTNLFHIPTIEEKHQIFMKMNTQYSYQSFQGRSNNSTRFTKEDETNNIVCLQDRPAILVSSTSWSEDENFALLFDALKKYGSSEMNNLPSIVCIVTGKGPLKEQFIEQVERERDQYRHIEFCFPWLDADDYPLLLGCADIGVSLHQSSSGFDLPMKVVDMFAVGVPACSVEYDCIDELVKRDQNGIIFQDANDLCDRLQSLLHGFPNRCLKLNNLKSNLSTNQSKENWSKEWETVMKPLLHLESN</sequence>
<evidence type="ECO:0000313" key="11">
    <source>
        <dbReference type="Proteomes" id="UP000663870"/>
    </source>
</evidence>
<dbReference type="EMBL" id="CAJNOL010000330">
    <property type="protein sequence ID" value="CAF1009950.1"/>
    <property type="molecule type" value="Genomic_DNA"/>
</dbReference>
<keyword evidence="9" id="KW-0732">Signal</keyword>
<dbReference type="Proteomes" id="UP000663870">
    <property type="component" value="Unassembled WGS sequence"/>
</dbReference>
<keyword evidence="3" id="KW-0328">Glycosyltransferase</keyword>
<evidence type="ECO:0000256" key="5">
    <source>
        <dbReference type="ARBA" id="ARBA00022692"/>
    </source>
</evidence>
<dbReference type="PANTHER" id="PTHR13036">
    <property type="entry name" value="BETA1,4 MANNOSYLTRANSFERASE"/>
    <property type="match status" value="1"/>
</dbReference>
<organism evidence="10 11">
    <name type="scientific">Rotaria sordida</name>
    <dbReference type="NCBI Taxonomy" id="392033"/>
    <lineage>
        <taxon>Eukaryota</taxon>
        <taxon>Metazoa</taxon>
        <taxon>Spiralia</taxon>
        <taxon>Gnathifera</taxon>
        <taxon>Rotifera</taxon>
        <taxon>Eurotatoria</taxon>
        <taxon>Bdelloidea</taxon>
        <taxon>Philodinida</taxon>
        <taxon>Philodinidae</taxon>
        <taxon>Rotaria</taxon>
    </lineage>
</organism>
<evidence type="ECO:0000256" key="4">
    <source>
        <dbReference type="ARBA" id="ARBA00022679"/>
    </source>
</evidence>
<keyword evidence="8" id="KW-0472">Membrane</keyword>
<accession>A0A814HF17</accession>
<evidence type="ECO:0008006" key="12">
    <source>
        <dbReference type="Google" id="ProtNLM"/>
    </source>
</evidence>
<evidence type="ECO:0000256" key="2">
    <source>
        <dbReference type="ARBA" id="ARBA00004922"/>
    </source>
</evidence>
<dbReference type="Gene3D" id="3.40.50.2000">
    <property type="entry name" value="Glycogen Phosphorylase B"/>
    <property type="match status" value="2"/>
</dbReference>
<name>A0A814HF17_9BILA</name>
<proteinExistence type="predicted"/>
<evidence type="ECO:0000256" key="3">
    <source>
        <dbReference type="ARBA" id="ARBA00022676"/>
    </source>
</evidence>
<dbReference type="AlphaFoldDB" id="A0A814HF17"/>
<keyword evidence="6" id="KW-0256">Endoplasmic reticulum</keyword>
<dbReference type="InterPro" id="IPR026051">
    <property type="entry name" value="ALG1-like"/>
</dbReference>
<dbReference type="Pfam" id="PF13692">
    <property type="entry name" value="Glyco_trans_1_4"/>
    <property type="match status" value="1"/>
</dbReference>
<evidence type="ECO:0000256" key="9">
    <source>
        <dbReference type="SAM" id="SignalP"/>
    </source>
</evidence>
<evidence type="ECO:0000256" key="7">
    <source>
        <dbReference type="ARBA" id="ARBA00022989"/>
    </source>
</evidence>
<feature type="chain" id="PRO_5032739691" description="Chitobiosyldiphosphodolichol beta-mannosyltransferase" evidence="9">
    <location>
        <begin position="21"/>
        <end position="457"/>
    </location>
</feature>
<evidence type="ECO:0000256" key="8">
    <source>
        <dbReference type="ARBA" id="ARBA00023136"/>
    </source>
</evidence>
<feature type="signal peptide" evidence="9">
    <location>
        <begin position="1"/>
        <end position="20"/>
    </location>
</feature>
<dbReference type="SUPFAM" id="SSF53756">
    <property type="entry name" value="UDP-Glycosyltransferase/glycogen phosphorylase"/>
    <property type="match status" value="1"/>
</dbReference>
<keyword evidence="5" id="KW-0812">Transmembrane</keyword>
<comment type="pathway">
    <text evidence="2">Protein modification; protein glycosylation.</text>
</comment>